<comment type="caution">
    <text evidence="1">The sequence shown here is derived from an EMBL/GenBank/DDBJ whole genome shotgun (WGS) entry which is preliminary data.</text>
</comment>
<accession>F1TEH9</accession>
<dbReference type="STRING" id="588581.Cpap_1537"/>
<gene>
    <name evidence="1" type="ORF">Cpap_1537</name>
</gene>
<dbReference type="RefSeq" id="WP_004620177.1">
    <property type="nucleotide sequence ID" value="NZ_ACXX02000009.1"/>
</dbReference>
<protein>
    <recommendedName>
        <fullName evidence="3">Kelch repeat type 1-containing protein</fullName>
    </recommendedName>
</protein>
<evidence type="ECO:0008006" key="3">
    <source>
        <dbReference type="Google" id="ProtNLM"/>
    </source>
</evidence>
<dbReference type="Gene3D" id="2.120.10.80">
    <property type="entry name" value="Kelch-type beta propeller"/>
    <property type="match status" value="1"/>
</dbReference>
<name>F1TEH9_9FIRM</name>
<keyword evidence="2" id="KW-1185">Reference proteome</keyword>
<dbReference type="SUPFAM" id="SSF117281">
    <property type="entry name" value="Kelch motif"/>
    <property type="match status" value="2"/>
</dbReference>
<dbReference type="Proteomes" id="UP000003860">
    <property type="component" value="Unassembled WGS sequence"/>
</dbReference>
<evidence type="ECO:0000313" key="2">
    <source>
        <dbReference type="Proteomes" id="UP000003860"/>
    </source>
</evidence>
<dbReference type="AlphaFoldDB" id="F1TEH9"/>
<proteinExistence type="predicted"/>
<evidence type="ECO:0000313" key="1">
    <source>
        <dbReference type="EMBL" id="EGD47145.1"/>
    </source>
</evidence>
<reference evidence="1" key="1">
    <citation type="submission" date="2009-07" db="EMBL/GenBank/DDBJ databases">
        <authorList>
            <consortium name="US DOE Joint Genome Institute (JGI-PGF)"/>
            <person name="Lucas S."/>
            <person name="Copeland A."/>
            <person name="Lapidus A."/>
            <person name="Glavina del Rio T."/>
            <person name="Tice H."/>
            <person name="Bruce D."/>
            <person name="Goodwin L."/>
            <person name="Pitluck S."/>
            <person name="Larimer F."/>
            <person name="Land M.L."/>
            <person name="Mouttaki H."/>
            <person name="He Z."/>
            <person name="Zhou J."/>
            <person name="Hemme C.L."/>
        </authorList>
    </citation>
    <scope>NUCLEOTIDE SEQUENCE [LARGE SCALE GENOMIC DNA]</scope>
    <source>
        <strain evidence="1">DSM 2782</strain>
    </source>
</reference>
<organism evidence="1 2">
    <name type="scientific">Ruminiclostridium papyrosolvens DSM 2782</name>
    <dbReference type="NCBI Taxonomy" id="588581"/>
    <lineage>
        <taxon>Bacteria</taxon>
        <taxon>Bacillati</taxon>
        <taxon>Bacillota</taxon>
        <taxon>Clostridia</taxon>
        <taxon>Eubacteriales</taxon>
        <taxon>Oscillospiraceae</taxon>
        <taxon>Ruminiclostridium</taxon>
    </lineage>
</organism>
<dbReference type="EMBL" id="ACXX02000009">
    <property type="protein sequence ID" value="EGD47145.1"/>
    <property type="molecule type" value="Genomic_DNA"/>
</dbReference>
<reference evidence="1" key="2">
    <citation type="submission" date="2011-01" db="EMBL/GenBank/DDBJ databases">
        <title>The Non-contiguous Finished genome of Clostridium papyrosolvens.</title>
        <authorList>
            <person name="Lucas S."/>
            <person name="Copeland A."/>
            <person name="Lapidus A."/>
            <person name="Cheng J.-F."/>
            <person name="Goodwin L."/>
            <person name="Pitluck S."/>
            <person name="Misra M."/>
            <person name="Chertkov O."/>
            <person name="Detter J.C."/>
            <person name="Han C."/>
            <person name="Tapia R."/>
            <person name="Land M."/>
            <person name="Hauser L."/>
            <person name="Kyrpides N."/>
            <person name="Ivanova N."/>
            <person name="Pagani I."/>
            <person name="Mouttaki H."/>
            <person name="He Z."/>
            <person name="Zhou J."/>
            <person name="Hemme C.L."/>
            <person name="Woyke T."/>
        </authorList>
    </citation>
    <scope>NUCLEOTIDE SEQUENCE [LARGE SCALE GENOMIC DNA]</scope>
    <source>
        <strain evidence="1">DSM 2782</strain>
    </source>
</reference>
<dbReference type="InterPro" id="IPR015915">
    <property type="entry name" value="Kelch-typ_b-propeller"/>
</dbReference>
<sequence>MSGLTPLTEYPGGLNIYNDSAFSIETKIFATSNNSTWYQYDLNTNTWTLIPLSWNKSYIMAYDNDRIYIWGYDYNSYYYDINTGDVTPNSGLPLDHKASVIVNGIIYSFFYFNSNGIDRFCKLQNNSWVSLSKPDMGNTSNFRYLHVWNNYIYLFNINGTYRYDVLTNTWVTLTLPTGTYSQYYGNNEKPIEYNGKLYFLFYIFLFIFDLVTETWQQSIRPTLPRYYDTYGASYLSCVNGLFAINEQNSCLMQLNLQTNTWSFVDTTNIITELHNYSTTSLFAIKGKTILMYGSSGNPNIIFLRSSGVWKEPVPYLKTNTAWKNSITPNIRINGTWK</sequence>